<evidence type="ECO:0000313" key="9">
    <source>
        <dbReference type="Proteomes" id="UP001148786"/>
    </source>
</evidence>
<comment type="similarity">
    <text evidence="3 4">Belongs to the small heat shock protein (HSP20) family.</text>
</comment>
<gene>
    <name evidence="8" type="ORF">NLJ89_g4979</name>
</gene>
<evidence type="ECO:0000256" key="4">
    <source>
        <dbReference type="RuleBase" id="RU003616"/>
    </source>
</evidence>
<evidence type="ECO:0000259" key="6">
    <source>
        <dbReference type="PROSITE" id="PS01031"/>
    </source>
</evidence>
<comment type="similarity">
    <text evidence="1">Belongs to the amidase family.</text>
</comment>
<protein>
    <recommendedName>
        <fullName evidence="10">Amidase</fullName>
    </recommendedName>
</protein>
<comment type="caution">
    <text evidence="8">The sequence shown here is derived from an EMBL/GenBank/DDBJ whole genome shotgun (WGS) entry which is preliminary data.</text>
</comment>
<evidence type="ECO:0008006" key="10">
    <source>
        <dbReference type="Google" id="ProtNLM"/>
    </source>
</evidence>
<dbReference type="InterPro" id="IPR008978">
    <property type="entry name" value="HSP20-like_chaperone"/>
</dbReference>
<dbReference type="PANTHER" id="PTHR46072:SF2">
    <property type="entry name" value="AMIDASE (EUROFUNG)"/>
    <property type="match status" value="1"/>
</dbReference>
<dbReference type="PROSITE" id="PS01031">
    <property type="entry name" value="SHSP"/>
    <property type="match status" value="1"/>
</dbReference>
<evidence type="ECO:0000259" key="7">
    <source>
        <dbReference type="PROSITE" id="PS51203"/>
    </source>
</evidence>
<keyword evidence="2" id="KW-0378">Hydrolase</keyword>
<dbReference type="InterPro" id="IPR002068">
    <property type="entry name" value="A-crystallin/Hsp20_dom"/>
</dbReference>
<sequence>MSNVFFYEPFYDFDRFFDEAFFGRQNEGGRPQQRRVTDGGDGAVRPFKPRMDLHENTEENLVTASFEFPGVKKEDVQIDVHNGRLIVSAETKESTEHDEAGYAVRERRYGKYSRALQLPQGVKVNTSRHYIWLATHSLLQENEIKANMDNGVLTVTFPKSTPELAPKRITVQTLSKRMARHWKEIAAEKKQQRDAIIPKEWLLTNLPPPEILNVIDFPNKSDLLAERDIEITNSEVGPLLDKLAKGTWTAVEVTTAFSKRAIIAHQLVNCLTEVFIDRALARAAELDDHLKKTGKVVGPLHGLPISLKDQISIKGLESTMGYVSWIGQYAERNSVLVDILEAAGAVLYVKTNIPQTLMWPETFNHIFGRTSNPYNRSLTSGGSSGGEGALIGVGSDIGGSIRIPAAFNGLYGLRPSYGRIPYAGCVNSLEGLASILSVLGPLCRNIDGIKSFMKAVIDQEPWLKDPMAVRKPWSEDEYRLVGHGQGQNLCFAILWDDGVTKPHPPIIRALGETQQALLAAGHRVIDWTPLKHEEIYRTGGKIWTAGAAEDFRVVAATSGEPVIGTMEEASEATDTTSNDAPVFRPMPGGLSAYELWQEQKRRRGLREEYLEHWNATKDLTGTGRPVDAIISPCAPFVAPPHGKNSNASYTMVWNVLDYTALVVPVGFVNPTQDGKLAVEEFYSKQDKANYDLYDPETFKDAPISIQVVGRTLEEEAVIRLGEIVDQALKTQNK</sequence>
<organism evidence="8 9">
    <name type="scientific">Agrocybe chaxingu</name>
    <dbReference type="NCBI Taxonomy" id="84603"/>
    <lineage>
        <taxon>Eukaryota</taxon>
        <taxon>Fungi</taxon>
        <taxon>Dikarya</taxon>
        <taxon>Basidiomycota</taxon>
        <taxon>Agaricomycotina</taxon>
        <taxon>Agaricomycetes</taxon>
        <taxon>Agaricomycetidae</taxon>
        <taxon>Agaricales</taxon>
        <taxon>Agaricineae</taxon>
        <taxon>Strophariaceae</taxon>
        <taxon>Agrocybe</taxon>
    </lineage>
</organism>
<reference evidence="8" key="1">
    <citation type="submission" date="2022-07" db="EMBL/GenBank/DDBJ databases">
        <title>Genome Sequence of Agrocybe chaxingu.</title>
        <authorList>
            <person name="Buettner E."/>
        </authorList>
    </citation>
    <scope>NUCLEOTIDE SEQUENCE</scope>
    <source>
        <strain evidence="8">MP-N11</strain>
    </source>
</reference>
<evidence type="ECO:0000256" key="2">
    <source>
        <dbReference type="ARBA" id="ARBA00022801"/>
    </source>
</evidence>
<dbReference type="Gene3D" id="3.90.1300.10">
    <property type="entry name" value="Amidase signature (AS) domain"/>
    <property type="match status" value="1"/>
</dbReference>
<evidence type="ECO:0000256" key="1">
    <source>
        <dbReference type="ARBA" id="ARBA00009199"/>
    </source>
</evidence>
<dbReference type="Pfam" id="PF00011">
    <property type="entry name" value="HSP20"/>
    <property type="match status" value="2"/>
</dbReference>
<accession>A0A9W8MXL4</accession>
<feature type="domain" description="SHSP" evidence="6">
    <location>
        <begin position="42"/>
        <end position="174"/>
    </location>
</feature>
<dbReference type="OrthoDB" id="6428749at2759"/>
<evidence type="ECO:0000256" key="5">
    <source>
        <dbReference type="SAM" id="MobiDB-lite"/>
    </source>
</evidence>
<dbReference type="Proteomes" id="UP001148786">
    <property type="component" value="Unassembled WGS sequence"/>
</dbReference>
<feature type="domain" description="CS" evidence="7">
    <location>
        <begin position="46"/>
        <end position="170"/>
    </location>
</feature>
<dbReference type="AlphaFoldDB" id="A0A9W8MXL4"/>
<keyword evidence="9" id="KW-1185">Reference proteome</keyword>
<dbReference type="PANTHER" id="PTHR46072">
    <property type="entry name" value="AMIDASE-RELATED-RELATED"/>
    <property type="match status" value="1"/>
</dbReference>
<dbReference type="EMBL" id="JANKHO010000441">
    <property type="protein sequence ID" value="KAJ3509890.1"/>
    <property type="molecule type" value="Genomic_DNA"/>
</dbReference>
<dbReference type="SUPFAM" id="SSF75304">
    <property type="entry name" value="Amidase signature (AS) enzymes"/>
    <property type="match status" value="1"/>
</dbReference>
<proteinExistence type="inferred from homology"/>
<dbReference type="PROSITE" id="PS51203">
    <property type="entry name" value="CS"/>
    <property type="match status" value="1"/>
</dbReference>
<dbReference type="Pfam" id="PF01425">
    <property type="entry name" value="Amidase"/>
    <property type="match status" value="1"/>
</dbReference>
<dbReference type="InterPro" id="IPR007052">
    <property type="entry name" value="CS_dom"/>
</dbReference>
<dbReference type="Gene3D" id="2.60.40.790">
    <property type="match status" value="1"/>
</dbReference>
<dbReference type="InterPro" id="IPR036928">
    <property type="entry name" value="AS_sf"/>
</dbReference>
<evidence type="ECO:0000313" key="8">
    <source>
        <dbReference type="EMBL" id="KAJ3509890.1"/>
    </source>
</evidence>
<dbReference type="InterPro" id="IPR023631">
    <property type="entry name" value="Amidase_dom"/>
</dbReference>
<dbReference type="GO" id="GO:0016787">
    <property type="term" value="F:hydrolase activity"/>
    <property type="evidence" value="ECO:0007669"/>
    <property type="project" value="UniProtKB-KW"/>
</dbReference>
<name>A0A9W8MXL4_9AGAR</name>
<dbReference type="SUPFAM" id="SSF49764">
    <property type="entry name" value="HSP20-like chaperones"/>
    <property type="match status" value="1"/>
</dbReference>
<evidence type="ECO:0000256" key="3">
    <source>
        <dbReference type="PROSITE-ProRule" id="PRU00285"/>
    </source>
</evidence>
<feature type="region of interest" description="Disordered" evidence="5">
    <location>
        <begin position="24"/>
        <end position="43"/>
    </location>
</feature>